<evidence type="ECO:0000313" key="1">
    <source>
        <dbReference type="EMBL" id="KAK6181980.1"/>
    </source>
</evidence>
<name>A0AAN8Q3N3_PATCE</name>
<dbReference type="EMBL" id="JAZGQO010000007">
    <property type="protein sequence ID" value="KAK6181980.1"/>
    <property type="molecule type" value="Genomic_DNA"/>
</dbReference>
<proteinExistence type="predicted"/>
<reference evidence="1 2" key="1">
    <citation type="submission" date="2024-01" db="EMBL/GenBank/DDBJ databases">
        <title>The genome of the rayed Mediterranean limpet Patella caerulea (Linnaeus, 1758).</title>
        <authorList>
            <person name="Anh-Thu Weber A."/>
            <person name="Halstead-Nussloch G."/>
        </authorList>
    </citation>
    <scope>NUCLEOTIDE SEQUENCE [LARGE SCALE GENOMIC DNA]</scope>
    <source>
        <strain evidence="1">AATW-2023a</strain>
        <tissue evidence="1">Whole specimen</tissue>
    </source>
</reference>
<dbReference type="Proteomes" id="UP001347796">
    <property type="component" value="Unassembled WGS sequence"/>
</dbReference>
<evidence type="ECO:0000313" key="2">
    <source>
        <dbReference type="Proteomes" id="UP001347796"/>
    </source>
</evidence>
<organism evidence="1 2">
    <name type="scientific">Patella caerulea</name>
    <name type="common">Rayed Mediterranean limpet</name>
    <dbReference type="NCBI Taxonomy" id="87958"/>
    <lineage>
        <taxon>Eukaryota</taxon>
        <taxon>Metazoa</taxon>
        <taxon>Spiralia</taxon>
        <taxon>Lophotrochozoa</taxon>
        <taxon>Mollusca</taxon>
        <taxon>Gastropoda</taxon>
        <taxon>Patellogastropoda</taxon>
        <taxon>Patelloidea</taxon>
        <taxon>Patellidae</taxon>
        <taxon>Patella</taxon>
    </lineage>
</organism>
<sequence length="96" mass="11231">MNFMNHMYKYADLESEVAKICIESCGRHLWYFTPQLIVLALCDDGLSKEIREELTKLFNTPKSMDFKPGEPEFPKMIQRDGEIKLEGRLMSPNSWV</sequence>
<comment type="caution">
    <text evidence="1">The sequence shown here is derived from an EMBL/GenBank/DDBJ whole genome shotgun (WGS) entry which is preliminary data.</text>
</comment>
<accession>A0AAN8Q3N3</accession>
<keyword evidence="2" id="KW-1185">Reference proteome</keyword>
<dbReference type="AlphaFoldDB" id="A0AAN8Q3N3"/>
<gene>
    <name evidence="1" type="ORF">SNE40_009755</name>
</gene>
<protein>
    <submittedName>
        <fullName evidence="1">Uncharacterized protein</fullName>
    </submittedName>
</protein>